<feature type="repeat" description="RCC1" evidence="4">
    <location>
        <begin position="446"/>
        <end position="511"/>
    </location>
</feature>
<evidence type="ECO:0000256" key="4">
    <source>
        <dbReference type="PROSITE-ProRule" id="PRU00235"/>
    </source>
</evidence>
<feature type="repeat" description="RCC1" evidence="4">
    <location>
        <begin position="149"/>
        <end position="212"/>
    </location>
</feature>
<dbReference type="SMART" id="SM00225">
    <property type="entry name" value="BTB"/>
    <property type="match status" value="1"/>
</dbReference>
<dbReference type="InterPro" id="IPR000408">
    <property type="entry name" value="Reg_chr_condens"/>
</dbReference>
<dbReference type="CDD" id="cd18186">
    <property type="entry name" value="BTB_POZ_ZBTB_KLHL-like"/>
    <property type="match status" value="1"/>
</dbReference>
<dbReference type="GO" id="GO:0005737">
    <property type="term" value="C:cytoplasm"/>
    <property type="evidence" value="ECO:0007669"/>
    <property type="project" value="TreeGrafter"/>
</dbReference>
<dbReference type="InterPro" id="IPR009091">
    <property type="entry name" value="RCC1/BLIP-II"/>
</dbReference>
<dbReference type="InterPro" id="IPR058923">
    <property type="entry name" value="RCC1-like_dom"/>
</dbReference>
<feature type="repeat" description="RCC1" evidence="4">
    <location>
        <begin position="375"/>
        <end position="445"/>
    </location>
</feature>
<dbReference type="InterPro" id="IPR000210">
    <property type="entry name" value="BTB/POZ_dom"/>
</dbReference>
<dbReference type="InterPro" id="IPR051553">
    <property type="entry name" value="Ran_GTPase-activating"/>
</dbReference>
<dbReference type="SUPFAM" id="SSF54695">
    <property type="entry name" value="POZ domain"/>
    <property type="match status" value="1"/>
</dbReference>
<comment type="pathway">
    <text evidence="1">Protein modification; protein ubiquitination.</text>
</comment>
<dbReference type="CDD" id="cd14733">
    <property type="entry name" value="BACK"/>
    <property type="match status" value="1"/>
</dbReference>
<feature type="repeat" description="RCC1" evidence="4">
    <location>
        <begin position="71"/>
        <end position="147"/>
    </location>
</feature>
<dbReference type="InterPro" id="IPR011333">
    <property type="entry name" value="SKP1/BTB/POZ_sf"/>
</dbReference>
<dbReference type="Gene3D" id="3.30.710.10">
    <property type="entry name" value="Potassium Channel Kv1.1, Chain A"/>
    <property type="match status" value="1"/>
</dbReference>
<dbReference type="EMBL" id="LGRX02022226">
    <property type="protein sequence ID" value="KAK3255827.1"/>
    <property type="molecule type" value="Genomic_DNA"/>
</dbReference>
<feature type="repeat" description="RCC1" evidence="4">
    <location>
        <begin position="9"/>
        <end position="70"/>
    </location>
</feature>
<proteinExistence type="predicted"/>
<evidence type="ECO:0000256" key="3">
    <source>
        <dbReference type="ARBA" id="ARBA00022737"/>
    </source>
</evidence>
<evidence type="ECO:0000256" key="1">
    <source>
        <dbReference type="ARBA" id="ARBA00004906"/>
    </source>
</evidence>
<name>A0AAE0KPE1_9CHLO</name>
<dbReference type="PROSITE" id="PS50012">
    <property type="entry name" value="RCC1_3"/>
    <property type="match status" value="7"/>
</dbReference>
<comment type="caution">
    <text evidence="6">The sequence shown here is derived from an EMBL/GenBank/DDBJ whole genome shotgun (WGS) entry which is preliminary data.</text>
</comment>
<dbReference type="PROSITE" id="PS50097">
    <property type="entry name" value="BTB"/>
    <property type="match status" value="1"/>
</dbReference>
<dbReference type="SUPFAM" id="SSF50985">
    <property type="entry name" value="RCC1/BLIP-II"/>
    <property type="match status" value="1"/>
</dbReference>
<dbReference type="Pfam" id="PF00651">
    <property type="entry name" value="BTB"/>
    <property type="match status" value="1"/>
</dbReference>
<dbReference type="PANTHER" id="PTHR45982:SF1">
    <property type="entry name" value="REGULATOR OF CHROMOSOME CONDENSATION"/>
    <property type="match status" value="1"/>
</dbReference>
<protein>
    <recommendedName>
        <fullName evidence="5">BTB domain-containing protein</fullName>
    </recommendedName>
</protein>
<reference evidence="6 7" key="1">
    <citation type="journal article" date="2015" name="Genome Biol. Evol.">
        <title>Comparative Genomics of a Bacterivorous Green Alga Reveals Evolutionary Causalities and Consequences of Phago-Mixotrophic Mode of Nutrition.</title>
        <authorList>
            <person name="Burns J.A."/>
            <person name="Paasch A."/>
            <person name="Narechania A."/>
            <person name="Kim E."/>
        </authorList>
    </citation>
    <scope>NUCLEOTIDE SEQUENCE [LARGE SCALE GENOMIC DNA]</scope>
    <source>
        <strain evidence="6 7">PLY_AMNH</strain>
    </source>
</reference>
<dbReference type="AlphaFoldDB" id="A0AAE0KPE1"/>
<gene>
    <name evidence="6" type="ORF">CYMTET_35014</name>
</gene>
<keyword evidence="3" id="KW-0677">Repeat</keyword>
<accession>A0AAE0KPE1</accession>
<evidence type="ECO:0000256" key="2">
    <source>
        <dbReference type="ARBA" id="ARBA00022658"/>
    </source>
</evidence>
<feature type="repeat" description="RCC1" evidence="4">
    <location>
        <begin position="213"/>
        <end position="302"/>
    </location>
</feature>
<dbReference type="PROSITE" id="PS00626">
    <property type="entry name" value="RCC1_2"/>
    <property type="match status" value="1"/>
</dbReference>
<dbReference type="Gene3D" id="2.130.10.30">
    <property type="entry name" value="Regulator of chromosome condensation 1/beta-lactamase-inhibitor protein II"/>
    <property type="match status" value="2"/>
</dbReference>
<keyword evidence="2" id="KW-0344">Guanine-nucleotide releasing factor</keyword>
<sequence length="722" mass="77561">MEAHSEVLSKVFTWGSNIYGALGILNNDELNEDDDGDMCAYLPQCVPELMHQDVVQLATTEHRNLAVTRSGNVWAWGHAPCGVLGLGRDHQRQQRRLSIQVPHDDEDEDAVMSYFFQATPIIVEGLQGHAIAQVACGHRHSLALTKGHGCVLAWGSARHGVLGHGDLTGLPHEDQDDSAVFQPTPSIVPGTDKYEVLQVACGYSHNLVVTRTGDVLAWGSAKYGVLGLVDRAGLPSWGSSHGCDAYQPKPTVVRFVMERSTKTPCAVVAAETASLCAGGAAADSTIRQVACGDYHNLAMTHTGAVWSWGRVHCGVLGLPLNQQDGLVHELLPGQTTLTDDQLYRPTPTLVPALQPHIIAQVSCGSCHNLAVTSHGDVYAWGRAYCGVLGSEDRAGLSSDEKTASTDWTAHRSQYQPNPTLLAGLHGHHVVQASCGEYHNLAVTQNGTVLAWGSASYGMLGVGEVSGLPHEGIDESDVYQPNPVIVPGLSCVKSAVVSVASGTSHSVAVLLPRYIAPETSFEEDIAQGMMHDPTFADVEFVVSDADEGGAPVSVMAHKAMLCARSEYFRRQLTGSLREAGAGSASVRIEVVDIPSWAFQIVLHWIYTDKLPVIDHSTAPAKLIAVLRASDKLQLLKLKALVQIQLAEHLCASNAAEVWHCAHNANAQELEASAFMYILTHFGVLRSNPAFQEVCMANPELASMLLTNMTSPEETLLQKRKKLA</sequence>
<dbReference type="PANTHER" id="PTHR45982">
    <property type="entry name" value="REGULATOR OF CHROMOSOME CONDENSATION"/>
    <property type="match status" value="1"/>
</dbReference>
<dbReference type="PRINTS" id="PR00633">
    <property type="entry name" value="RCCNDNSATION"/>
</dbReference>
<evidence type="ECO:0000259" key="5">
    <source>
        <dbReference type="PROSITE" id="PS50097"/>
    </source>
</evidence>
<keyword evidence="7" id="KW-1185">Reference proteome</keyword>
<feature type="repeat" description="RCC1" evidence="4">
    <location>
        <begin position="303"/>
        <end position="374"/>
    </location>
</feature>
<dbReference type="GO" id="GO:0005085">
    <property type="term" value="F:guanyl-nucleotide exchange factor activity"/>
    <property type="evidence" value="ECO:0007669"/>
    <property type="project" value="TreeGrafter"/>
</dbReference>
<dbReference type="Proteomes" id="UP001190700">
    <property type="component" value="Unassembled WGS sequence"/>
</dbReference>
<dbReference type="Pfam" id="PF25390">
    <property type="entry name" value="WD40_RLD"/>
    <property type="match status" value="1"/>
</dbReference>
<evidence type="ECO:0000313" key="7">
    <source>
        <dbReference type="Proteomes" id="UP001190700"/>
    </source>
</evidence>
<evidence type="ECO:0000313" key="6">
    <source>
        <dbReference type="EMBL" id="KAK3255827.1"/>
    </source>
</evidence>
<feature type="domain" description="BTB" evidence="5">
    <location>
        <begin position="535"/>
        <end position="613"/>
    </location>
</feature>
<organism evidence="6 7">
    <name type="scientific">Cymbomonas tetramitiformis</name>
    <dbReference type="NCBI Taxonomy" id="36881"/>
    <lineage>
        <taxon>Eukaryota</taxon>
        <taxon>Viridiplantae</taxon>
        <taxon>Chlorophyta</taxon>
        <taxon>Pyramimonadophyceae</taxon>
        <taxon>Pyramimonadales</taxon>
        <taxon>Pyramimonadaceae</taxon>
        <taxon>Cymbomonas</taxon>
    </lineage>
</organism>